<dbReference type="AlphaFoldDB" id="K1LBT9"/>
<sequence>MVVLNNKKELQDFIEKKDFYIDFLIKKLNECNIKGNCIDDFENRIDEIENFYQTYYSKFNEEERKLLQLSFWAFFSKILINKLGGKLQIAPKSDYCAGTPQLIDFGNRYNKNGKRQWMGIGFDSWFNGVVQDKLLGSLDGTVKHVIDYYK</sequence>
<gene>
    <name evidence="1" type="ORF">HMPREF9699_02123</name>
</gene>
<accession>K1LBT9</accession>
<keyword evidence="2" id="KW-1185">Reference proteome</keyword>
<comment type="caution">
    <text evidence="1">The sequence shown here is derived from an EMBL/GenBank/DDBJ whole genome shotgun (WGS) entry which is preliminary data.</text>
</comment>
<dbReference type="EMBL" id="AGYA01000040">
    <property type="protein sequence ID" value="EKB54080.1"/>
    <property type="molecule type" value="Genomic_DNA"/>
</dbReference>
<dbReference type="STRING" id="883096.HMPREF9699_02123"/>
<organism evidence="1 2">
    <name type="scientific">Bergeyella zoohelcum ATCC 43767</name>
    <dbReference type="NCBI Taxonomy" id="883096"/>
    <lineage>
        <taxon>Bacteria</taxon>
        <taxon>Pseudomonadati</taxon>
        <taxon>Bacteroidota</taxon>
        <taxon>Flavobacteriia</taxon>
        <taxon>Flavobacteriales</taxon>
        <taxon>Weeksellaceae</taxon>
        <taxon>Bergeyella</taxon>
    </lineage>
</organism>
<dbReference type="HOGENOM" id="CLU_1736983_0_0_10"/>
<dbReference type="RefSeq" id="WP_002664689.1">
    <property type="nucleotide sequence ID" value="NZ_JH932296.1"/>
</dbReference>
<dbReference type="Proteomes" id="UP000006085">
    <property type="component" value="Unassembled WGS sequence"/>
</dbReference>
<reference evidence="1 2" key="1">
    <citation type="submission" date="2012-07" db="EMBL/GenBank/DDBJ databases">
        <title>The Genome Sequence of Bergeyella zoohelcum ATCC 43767.</title>
        <authorList>
            <consortium name="The Broad Institute Genome Sequencing Platform"/>
            <person name="Earl A."/>
            <person name="Ward D."/>
            <person name="Feldgarden M."/>
            <person name="Gevers D."/>
            <person name="Huys G."/>
            <person name="Walker B."/>
            <person name="Young S.K."/>
            <person name="Zeng Q."/>
            <person name="Gargeya S."/>
            <person name="Fitzgerald M."/>
            <person name="Haas B."/>
            <person name="Abouelleil A."/>
            <person name="Alvarado L."/>
            <person name="Arachchi H.M."/>
            <person name="Berlin A.M."/>
            <person name="Chapman S.B."/>
            <person name="Goldberg J."/>
            <person name="Griggs A."/>
            <person name="Gujja S."/>
            <person name="Hansen M."/>
            <person name="Howarth C."/>
            <person name="Imamovic A."/>
            <person name="Larimer J."/>
            <person name="McCowen C."/>
            <person name="Montmayeur A."/>
            <person name="Murphy C."/>
            <person name="Neiman D."/>
            <person name="Pearson M."/>
            <person name="Priest M."/>
            <person name="Roberts A."/>
            <person name="Saif S."/>
            <person name="Shea T."/>
            <person name="Sisk P."/>
            <person name="Sykes S."/>
            <person name="Wortman J."/>
            <person name="Nusbaum C."/>
            <person name="Birren B."/>
        </authorList>
    </citation>
    <scope>NUCLEOTIDE SEQUENCE [LARGE SCALE GENOMIC DNA]</scope>
    <source>
        <strain evidence="1 2">ATCC 43767</strain>
    </source>
</reference>
<protein>
    <submittedName>
        <fullName evidence="1">Uncharacterized protein</fullName>
    </submittedName>
</protein>
<dbReference type="OrthoDB" id="1446398at2"/>
<evidence type="ECO:0000313" key="2">
    <source>
        <dbReference type="Proteomes" id="UP000006085"/>
    </source>
</evidence>
<name>K1LBT9_9FLAO</name>
<evidence type="ECO:0000313" key="1">
    <source>
        <dbReference type="EMBL" id="EKB54080.1"/>
    </source>
</evidence>
<proteinExistence type="predicted"/>